<evidence type="ECO:0000313" key="5">
    <source>
        <dbReference type="Proteomes" id="UP001604336"/>
    </source>
</evidence>
<dbReference type="Proteomes" id="UP001604336">
    <property type="component" value="Unassembled WGS sequence"/>
</dbReference>
<sequence>MFLAQGMKFIQRLRSCRPRWQLQYSIIVMKILEGLRAAPVHDNCDEDTGGGGSVRKEIVVYSPDMSDKRISSQNVFSSGHHEVHMEIEFVQALMAAPYCPWRKKEVTFTNSDGRERVGKVRKQNLPWRQKYKDVARRSRIKADCSGRPSRKKMVHVFSDADGSQGALAVVRDEKDFGANDEDLPQNSPASHKLHDFVLSLPAYGHNVPVIVMIATNKGRARYCWYSRSYQAGIDSMNHNGLVVATSIVASGGYADDMENGDVLMYSGQGGNATGKDNELKIKNLKVEIWL</sequence>
<keyword evidence="5" id="KW-1185">Reference proteome</keyword>
<dbReference type="PROSITE" id="PS51015">
    <property type="entry name" value="YDG"/>
    <property type="match status" value="1"/>
</dbReference>
<dbReference type="InterPro" id="IPR015947">
    <property type="entry name" value="PUA-like_sf"/>
</dbReference>
<gene>
    <name evidence="4" type="ORF">Adt_47291</name>
</gene>
<comment type="subcellular location">
    <subcellularLocation>
        <location evidence="2">Nucleus</location>
    </subcellularLocation>
</comment>
<proteinExistence type="predicted"/>
<feature type="domain" description="YDG" evidence="3">
    <location>
        <begin position="203"/>
        <end position="290"/>
    </location>
</feature>
<dbReference type="InterPro" id="IPR003105">
    <property type="entry name" value="SRA_YDG"/>
</dbReference>
<dbReference type="Pfam" id="PF02182">
    <property type="entry name" value="SAD_SRA"/>
    <property type="match status" value="1"/>
</dbReference>
<organism evidence="4 5">
    <name type="scientific">Abeliophyllum distichum</name>
    <dbReference type="NCBI Taxonomy" id="126358"/>
    <lineage>
        <taxon>Eukaryota</taxon>
        <taxon>Viridiplantae</taxon>
        <taxon>Streptophyta</taxon>
        <taxon>Embryophyta</taxon>
        <taxon>Tracheophyta</taxon>
        <taxon>Spermatophyta</taxon>
        <taxon>Magnoliopsida</taxon>
        <taxon>eudicotyledons</taxon>
        <taxon>Gunneridae</taxon>
        <taxon>Pentapetalae</taxon>
        <taxon>asterids</taxon>
        <taxon>lamiids</taxon>
        <taxon>Lamiales</taxon>
        <taxon>Oleaceae</taxon>
        <taxon>Forsythieae</taxon>
        <taxon>Abeliophyllum</taxon>
    </lineage>
</organism>
<dbReference type="GO" id="GO:0005634">
    <property type="term" value="C:nucleus"/>
    <property type="evidence" value="ECO:0007669"/>
    <property type="project" value="UniProtKB-SubCell"/>
</dbReference>
<comment type="caution">
    <text evidence="4">The sequence shown here is derived from an EMBL/GenBank/DDBJ whole genome shotgun (WGS) entry which is preliminary data.</text>
</comment>
<reference evidence="5" key="1">
    <citation type="submission" date="2024-07" db="EMBL/GenBank/DDBJ databases">
        <title>Two chromosome-level genome assemblies of Korean endemic species Abeliophyllum distichum and Forsythia ovata (Oleaceae).</title>
        <authorList>
            <person name="Jang H."/>
        </authorList>
    </citation>
    <scope>NUCLEOTIDE SEQUENCE [LARGE SCALE GENOMIC DNA]</scope>
</reference>
<evidence type="ECO:0000313" key="4">
    <source>
        <dbReference type="EMBL" id="KAL2455420.1"/>
    </source>
</evidence>
<dbReference type="EMBL" id="JBFOLK010000187">
    <property type="protein sequence ID" value="KAL2455420.1"/>
    <property type="molecule type" value="Genomic_DNA"/>
</dbReference>
<evidence type="ECO:0000256" key="2">
    <source>
        <dbReference type="PROSITE-ProRule" id="PRU00358"/>
    </source>
</evidence>
<protein>
    <recommendedName>
        <fullName evidence="3">YDG domain-containing protein</fullName>
    </recommendedName>
</protein>
<name>A0ABD1NUZ3_9LAMI</name>
<dbReference type="SUPFAM" id="SSF88697">
    <property type="entry name" value="PUA domain-like"/>
    <property type="match status" value="1"/>
</dbReference>
<accession>A0ABD1NUZ3</accession>
<dbReference type="AlphaFoldDB" id="A0ABD1NUZ3"/>
<dbReference type="InterPro" id="IPR036987">
    <property type="entry name" value="SRA-YDG_sf"/>
</dbReference>
<keyword evidence="1 2" id="KW-0539">Nucleus</keyword>
<evidence type="ECO:0000256" key="1">
    <source>
        <dbReference type="ARBA" id="ARBA00023242"/>
    </source>
</evidence>
<evidence type="ECO:0000259" key="3">
    <source>
        <dbReference type="PROSITE" id="PS51015"/>
    </source>
</evidence>
<dbReference type="Gene3D" id="2.30.280.10">
    <property type="entry name" value="SRA-YDG"/>
    <property type="match status" value="1"/>
</dbReference>